<feature type="compositionally biased region" description="Low complexity" evidence="1">
    <location>
        <begin position="558"/>
        <end position="569"/>
    </location>
</feature>
<feature type="region of interest" description="Disordered" evidence="1">
    <location>
        <begin position="20"/>
        <end position="45"/>
    </location>
</feature>
<feature type="compositionally biased region" description="Acidic residues" evidence="1">
    <location>
        <begin position="571"/>
        <end position="585"/>
    </location>
</feature>
<feature type="compositionally biased region" description="Basic and acidic residues" evidence="1">
    <location>
        <begin position="336"/>
        <end position="352"/>
    </location>
</feature>
<reference evidence="3 4" key="1">
    <citation type="submission" date="2023-06" db="EMBL/GenBank/DDBJ databases">
        <title>Roseiconus lacunae JC819 isolated from Gulf of Mannar region, Tamil Nadu.</title>
        <authorList>
            <person name="Pk S."/>
            <person name="Ch S."/>
            <person name="Ch V.R."/>
        </authorList>
    </citation>
    <scope>NUCLEOTIDE SEQUENCE [LARGE SCALE GENOMIC DNA]</scope>
    <source>
        <strain evidence="3 4">JC819</strain>
    </source>
</reference>
<accession>A0ABT7PLV4</accession>
<organism evidence="3 4">
    <name type="scientific">Roseiconus lacunae</name>
    <dbReference type="NCBI Taxonomy" id="2605694"/>
    <lineage>
        <taxon>Bacteria</taxon>
        <taxon>Pseudomonadati</taxon>
        <taxon>Planctomycetota</taxon>
        <taxon>Planctomycetia</taxon>
        <taxon>Pirellulales</taxon>
        <taxon>Pirellulaceae</taxon>
        <taxon>Roseiconus</taxon>
    </lineage>
</organism>
<dbReference type="RefSeq" id="WP_289164930.1">
    <property type="nucleotide sequence ID" value="NZ_JASZZN010000014.1"/>
</dbReference>
<gene>
    <name evidence="3" type="ORF">QTN89_18595</name>
</gene>
<dbReference type="EMBL" id="JASZZN010000014">
    <property type="protein sequence ID" value="MDM4017465.1"/>
    <property type="molecule type" value="Genomic_DNA"/>
</dbReference>
<comment type="caution">
    <text evidence="3">The sequence shown here is derived from an EMBL/GenBank/DDBJ whole genome shotgun (WGS) entry which is preliminary data.</text>
</comment>
<feature type="transmembrane region" description="Helical" evidence="2">
    <location>
        <begin position="217"/>
        <end position="239"/>
    </location>
</feature>
<feature type="compositionally biased region" description="Basic and acidic residues" evidence="1">
    <location>
        <begin position="526"/>
        <end position="535"/>
    </location>
</feature>
<sequence length="607" mass="68054">MPTVRRTSERRRRVLYQAHVASTDASGRPPESSLSREAREPASQFGSRVNRHLRARWFSLVPVTRRAMICVTSAALGLTAMLVIAHHLAVTWPPLTVRDSISRPLRLDRADSFAAWWLTMNLLITAGASYLIYGLRLHRRDDYRGHYQLWRLTTVVMLVACVHSVVGLVDWVGAFLDLGLGDRAVLSGGRWLRILIDVGGTILFLRLVHEVYRCRPALVAILLAATSFAVLEAAAWNVFVIDSIGRSTLALAAPIVGCSMLMLGFVGYLRLLFRQVRRIEDGPSLRERFEQWKTDRKNLQAPIESDFFAGASDLRPAAADVQVRRRPTASTTAPNKKADEPENEAETLHESSENDTEVAASPKQRRGLLDRLKRRKKASQKEASGPATEVEPEHEVSEDVDSDAIDETQPSDQSDKPKRNWFRLKRKPAPVDNTDDQEHDGEAEEVATKQKRKGWFSMRLKPPKDPQASEQSDSPVEESPTAGKEDEQPSTTKPGLFARLKAKLPKRTPKADSEEEGESDDTNPEDSPRQSESRASKRARRRAEASQDSVPEEEPVRRTPAASTRSASSDNDTDSDQMDPDDIDWDSLSKSERRRLRKQLRRSGRAA</sequence>
<feature type="compositionally biased region" description="Acidic residues" evidence="1">
    <location>
        <begin position="433"/>
        <end position="445"/>
    </location>
</feature>
<evidence type="ECO:0000313" key="3">
    <source>
        <dbReference type="EMBL" id="MDM4017465.1"/>
    </source>
</evidence>
<name>A0ABT7PLV4_9BACT</name>
<evidence type="ECO:0000256" key="1">
    <source>
        <dbReference type="SAM" id="MobiDB-lite"/>
    </source>
</evidence>
<feature type="compositionally biased region" description="Basic residues" evidence="1">
    <location>
        <begin position="419"/>
        <end position="428"/>
    </location>
</feature>
<dbReference type="Proteomes" id="UP001239462">
    <property type="component" value="Unassembled WGS sequence"/>
</dbReference>
<evidence type="ECO:0000313" key="4">
    <source>
        <dbReference type="Proteomes" id="UP001239462"/>
    </source>
</evidence>
<feature type="transmembrane region" description="Helical" evidence="2">
    <location>
        <begin position="251"/>
        <end position="273"/>
    </location>
</feature>
<proteinExistence type="predicted"/>
<keyword evidence="2" id="KW-1133">Transmembrane helix</keyword>
<protein>
    <submittedName>
        <fullName evidence="3">Uncharacterized protein</fullName>
    </submittedName>
</protein>
<feature type="region of interest" description="Disordered" evidence="1">
    <location>
        <begin position="319"/>
        <end position="607"/>
    </location>
</feature>
<feature type="compositionally biased region" description="Acidic residues" evidence="1">
    <location>
        <begin position="513"/>
        <end position="524"/>
    </location>
</feature>
<feature type="transmembrane region" description="Helical" evidence="2">
    <location>
        <begin position="67"/>
        <end position="89"/>
    </location>
</feature>
<keyword evidence="2" id="KW-0812">Transmembrane</keyword>
<feature type="transmembrane region" description="Helical" evidence="2">
    <location>
        <begin position="191"/>
        <end position="208"/>
    </location>
</feature>
<keyword evidence="2" id="KW-0472">Membrane</keyword>
<evidence type="ECO:0000256" key="2">
    <source>
        <dbReference type="SAM" id="Phobius"/>
    </source>
</evidence>
<keyword evidence="4" id="KW-1185">Reference proteome</keyword>
<feature type="compositionally biased region" description="Basic residues" evidence="1">
    <location>
        <begin position="592"/>
        <end position="607"/>
    </location>
</feature>
<feature type="transmembrane region" description="Helical" evidence="2">
    <location>
        <begin position="149"/>
        <end position="171"/>
    </location>
</feature>
<feature type="transmembrane region" description="Helical" evidence="2">
    <location>
        <begin position="114"/>
        <end position="137"/>
    </location>
</feature>